<sequence>MQRQSWKLFPTLVQRCQGVLAPDELALIRSHCLTQESRPHGSLQGDAASTFAAQARFIEALQAQIPALAGLGERLSLLVNDYARELGHPLLRISNSWFNVQRPGSLLRHHTHPASYVSAALCIASDERSSKLFFENPNPLIGFVGHEQPTEFNMEMARFKLDPGDLLLFPSWLKHGSGYEANESALRIMVSLNTEVA</sequence>
<comment type="caution">
    <text evidence="1">The sequence shown here is derived from an EMBL/GenBank/DDBJ whole genome shotgun (WGS) entry which is preliminary data.</text>
</comment>
<gene>
    <name evidence="1" type="ORF">ABDJ85_03430</name>
</gene>
<evidence type="ECO:0000313" key="2">
    <source>
        <dbReference type="Proteomes" id="UP001495147"/>
    </source>
</evidence>
<dbReference type="RefSeq" id="WP_347703332.1">
    <property type="nucleotide sequence ID" value="NZ_JBDPZD010000001.1"/>
</dbReference>
<keyword evidence="2" id="KW-1185">Reference proteome</keyword>
<dbReference type="Gene3D" id="2.60.120.620">
    <property type="entry name" value="q2cbj1_9rhob like domain"/>
    <property type="match status" value="1"/>
</dbReference>
<dbReference type="InterPro" id="IPR012668">
    <property type="entry name" value="CHP02466"/>
</dbReference>
<name>A0ABV0FZ00_9BURK</name>
<proteinExistence type="predicted"/>
<reference evidence="1 2" key="1">
    <citation type="submission" date="2024-05" db="EMBL/GenBank/DDBJ databases">
        <title>Roseateles sp. DJS-2-20 16S ribosomal RNA gene Genome sequencing and assembly.</title>
        <authorList>
            <person name="Woo H."/>
        </authorList>
    </citation>
    <scope>NUCLEOTIDE SEQUENCE [LARGE SCALE GENOMIC DNA]</scope>
    <source>
        <strain evidence="1 2">DJS-2-20</strain>
    </source>
</reference>
<accession>A0ABV0FZ00</accession>
<evidence type="ECO:0000313" key="1">
    <source>
        <dbReference type="EMBL" id="MEO3690504.1"/>
    </source>
</evidence>
<dbReference type="Pfam" id="PF13759">
    <property type="entry name" value="2OG-FeII_Oxy_5"/>
    <property type="match status" value="1"/>
</dbReference>
<protein>
    <submittedName>
        <fullName evidence="1">2OG-Fe(II) oxygenase</fullName>
    </submittedName>
</protein>
<dbReference type="EMBL" id="JBDPZD010000001">
    <property type="protein sequence ID" value="MEO3690504.1"/>
    <property type="molecule type" value="Genomic_DNA"/>
</dbReference>
<dbReference type="Proteomes" id="UP001495147">
    <property type="component" value="Unassembled WGS sequence"/>
</dbReference>
<organism evidence="1 2">
    <name type="scientific">Roseateles paludis</name>
    <dbReference type="NCBI Taxonomy" id="3145238"/>
    <lineage>
        <taxon>Bacteria</taxon>
        <taxon>Pseudomonadati</taxon>
        <taxon>Pseudomonadota</taxon>
        <taxon>Betaproteobacteria</taxon>
        <taxon>Burkholderiales</taxon>
        <taxon>Sphaerotilaceae</taxon>
        <taxon>Roseateles</taxon>
    </lineage>
</organism>